<dbReference type="Gene3D" id="3.20.20.140">
    <property type="entry name" value="Metal-dependent hydrolases"/>
    <property type="match status" value="1"/>
</dbReference>
<sequence length="524" mass="58835">MPFFDFHLHPVLKSLFSEDVPATGLKKLSPWQKIDKRNIPFLLKCCTDFEYILQSQGNLAQLCVNDCNFVCVALYIPEKDMLTADLIQSSTRGPLGVYLQANKINAIINGNPYKILRTDDWVTLTNASKFGITDKKVKPIQKRQDYNESDTNTIHAVFSVEGCHTLSSALQHFDAAEIITNLDDLKSKVALLSINLTHLEQSEICNHAFGMQFLSAEGFRPKGNRIAAGGIEILKHCYQNKIMIDLKHMSLAARQHLYSLRNTPEFAAINQPMVCTHAGFTGISIKQIPDYIYNTRSFTNGYTLLWQGKPVTGGSRPRPCFNASSINLYDEDILQVLTSGGMIGLSLDKRILGYQEFEEETSGRLDYPLEAEYVSNQEIAVFLGEGRTITVGKAFEEDKCLGWDEIEEGGVVNPAVGNYHLKHFMAHLLHLITVANNNNYEVNKALAQVCIGSDFDGLINPVWVCDTADELLYFKDQFEQDFAGFAKDAEVQLPPGFDVKIFSNKLFFENGRDFVLGRLDVLNR</sequence>
<name>A0A7K1SYV9_9SPHI</name>
<reference evidence="1 2" key="1">
    <citation type="submission" date="2019-12" db="EMBL/GenBank/DDBJ databases">
        <title>Mucilaginibacter sp. HMF7410 genome sequencing and assembly.</title>
        <authorList>
            <person name="Kang H."/>
            <person name="Cha I."/>
            <person name="Kim H."/>
            <person name="Joh K."/>
        </authorList>
    </citation>
    <scope>NUCLEOTIDE SEQUENCE [LARGE SCALE GENOMIC DNA]</scope>
    <source>
        <strain evidence="1 2">HMF7410</strain>
    </source>
</reference>
<dbReference type="AlphaFoldDB" id="A0A7K1SYV9"/>
<evidence type="ECO:0000313" key="1">
    <source>
        <dbReference type="EMBL" id="MVN22447.1"/>
    </source>
</evidence>
<dbReference type="SUPFAM" id="SSF51556">
    <property type="entry name" value="Metallo-dependent hydrolases"/>
    <property type="match status" value="1"/>
</dbReference>
<protein>
    <recommendedName>
        <fullName evidence="3">Peptidase M19</fullName>
    </recommendedName>
</protein>
<evidence type="ECO:0000313" key="2">
    <source>
        <dbReference type="Proteomes" id="UP000462014"/>
    </source>
</evidence>
<comment type="caution">
    <text evidence="1">The sequence shown here is derived from an EMBL/GenBank/DDBJ whole genome shotgun (WGS) entry which is preliminary data.</text>
</comment>
<dbReference type="Proteomes" id="UP000462014">
    <property type="component" value="Unassembled WGS sequence"/>
</dbReference>
<gene>
    <name evidence="1" type="ORF">GO621_12985</name>
</gene>
<organism evidence="1 2">
    <name type="scientific">Mucilaginibacter arboris</name>
    <dbReference type="NCBI Taxonomy" id="2682090"/>
    <lineage>
        <taxon>Bacteria</taxon>
        <taxon>Pseudomonadati</taxon>
        <taxon>Bacteroidota</taxon>
        <taxon>Sphingobacteriia</taxon>
        <taxon>Sphingobacteriales</taxon>
        <taxon>Sphingobacteriaceae</taxon>
        <taxon>Mucilaginibacter</taxon>
    </lineage>
</organism>
<keyword evidence="2" id="KW-1185">Reference proteome</keyword>
<evidence type="ECO:0008006" key="3">
    <source>
        <dbReference type="Google" id="ProtNLM"/>
    </source>
</evidence>
<dbReference type="EMBL" id="WPIK01000011">
    <property type="protein sequence ID" value="MVN22447.1"/>
    <property type="molecule type" value="Genomic_DNA"/>
</dbReference>
<dbReference type="InterPro" id="IPR032466">
    <property type="entry name" value="Metal_Hydrolase"/>
</dbReference>
<dbReference type="RefSeq" id="WP_157567705.1">
    <property type="nucleotide sequence ID" value="NZ_WPIK01000011.1"/>
</dbReference>
<accession>A0A7K1SYV9</accession>
<proteinExistence type="predicted"/>